<accession>X1NYT8</accession>
<sequence length="172" mass="18321">MGAIINKASVIQKLIDELNLSPGVDKIPTELADKILPTFQVNQEKQKVSIEQPVATVVRAINKNSISASTTIYTTPSTGKFYLTNATLHYFVNEAVAAVGSMGIEITIGGVAQLLLPIEACLDTVDNRESLALNFQNPILIDAGTNIVLKCDIGIVDGVVDHAVGIVGYTEK</sequence>
<organism evidence="1">
    <name type="scientific">marine sediment metagenome</name>
    <dbReference type="NCBI Taxonomy" id="412755"/>
    <lineage>
        <taxon>unclassified sequences</taxon>
        <taxon>metagenomes</taxon>
        <taxon>ecological metagenomes</taxon>
    </lineage>
</organism>
<comment type="caution">
    <text evidence="1">The sequence shown here is derived from an EMBL/GenBank/DDBJ whole genome shotgun (WGS) entry which is preliminary data.</text>
</comment>
<name>X1NYT8_9ZZZZ</name>
<proteinExistence type="predicted"/>
<reference evidence="1" key="1">
    <citation type="journal article" date="2014" name="Front. Microbiol.">
        <title>High frequency of phylogenetically diverse reductive dehalogenase-homologous genes in deep subseafloor sedimentary metagenomes.</title>
        <authorList>
            <person name="Kawai M."/>
            <person name="Futagami T."/>
            <person name="Toyoda A."/>
            <person name="Takaki Y."/>
            <person name="Nishi S."/>
            <person name="Hori S."/>
            <person name="Arai W."/>
            <person name="Tsubouchi T."/>
            <person name="Morono Y."/>
            <person name="Uchiyama I."/>
            <person name="Ito T."/>
            <person name="Fujiyama A."/>
            <person name="Inagaki F."/>
            <person name="Takami H."/>
        </authorList>
    </citation>
    <scope>NUCLEOTIDE SEQUENCE</scope>
    <source>
        <strain evidence="1">Expedition CK06-06</strain>
    </source>
</reference>
<gene>
    <name evidence="1" type="ORF">S06H3_27805</name>
</gene>
<dbReference type="AlphaFoldDB" id="X1NYT8"/>
<dbReference type="EMBL" id="BARV01016162">
    <property type="protein sequence ID" value="GAI23824.1"/>
    <property type="molecule type" value="Genomic_DNA"/>
</dbReference>
<evidence type="ECO:0000313" key="1">
    <source>
        <dbReference type="EMBL" id="GAI23824.1"/>
    </source>
</evidence>
<protein>
    <submittedName>
        <fullName evidence="1">Uncharacterized protein</fullName>
    </submittedName>
</protein>